<dbReference type="InterPro" id="IPR003439">
    <property type="entry name" value="ABC_transporter-like_ATP-bd"/>
</dbReference>
<reference evidence="2" key="1">
    <citation type="journal article" date="2014" name="Front. Microbiol.">
        <title>High frequency of phylogenetically diverse reductive dehalogenase-homologous genes in deep subseafloor sedimentary metagenomes.</title>
        <authorList>
            <person name="Kawai M."/>
            <person name="Futagami T."/>
            <person name="Toyoda A."/>
            <person name="Takaki Y."/>
            <person name="Nishi S."/>
            <person name="Hori S."/>
            <person name="Arai W."/>
            <person name="Tsubouchi T."/>
            <person name="Morono Y."/>
            <person name="Uchiyama I."/>
            <person name="Ito T."/>
            <person name="Fujiyama A."/>
            <person name="Inagaki F."/>
            <person name="Takami H."/>
        </authorList>
    </citation>
    <scope>NUCLEOTIDE SEQUENCE</scope>
    <source>
        <strain evidence="2">Expedition CK06-06</strain>
    </source>
</reference>
<comment type="caution">
    <text evidence="2">The sequence shown here is derived from an EMBL/GenBank/DDBJ whole genome shotgun (WGS) entry which is preliminary data.</text>
</comment>
<dbReference type="GO" id="GO:0016887">
    <property type="term" value="F:ATP hydrolysis activity"/>
    <property type="evidence" value="ECO:0007669"/>
    <property type="project" value="InterPro"/>
</dbReference>
<evidence type="ECO:0000313" key="2">
    <source>
        <dbReference type="EMBL" id="GAI49420.1"/>
    </source>
</evidence>
<proteinExistence type="predicted"/>
<dbReference type="SUPFAM" id="SSF52540">
    <property type="entry name" value="P-loop containing nucleoside triphosphate hydrolases"/>
    <property type="match status" value="1"/>
</dbReference>
<name>X1QEH3_9ZZZZ</name>
<feature type="domain" description="ABC transporter" evidence="1">
    <location>
        <begin position="1"/>
        <end position="52"/>
    </location>
</feature>
<dbReference type="AlphaFoldDB" id="X1QEH3"/>
<dbReference type="EMBL" id="BARV01038631">
    <property type="protein sequence ID" value="GAI49420.1"/>
    <property type="molecule type" value="Genomic_DNA"/>
</dbReference>
<dbReference type="GO" id="GO:0005524">
    <property type="term" value="F:ATP binding"/>
    <property type="evidence" value="ECO:0007669"/>
    <property type="project" value="InterPro"/>
</dbReference>
<dbReference type="Gene3D" id="3.40.50.300">
    <property type="entry name" value="P-loop containing nucleotide triphosphate hydrolases"/>
    <property type="match status" value="1"/>
</dbReference>
<evidence type="ECO:0000259" key="1">
    <source>
        <dbReference type="Pfam" id="PF00005"/>
    </source>
</evidence>
<dbReference type="InterPro" id="IPR027417">
    <property type="entry name" value="P-loop_NTPase"/>
</dbReference>
<protein>
    <recommendedName>
        <fullName evidence="1">ABC transporter domain-containing protein</fullName>
    </recommendedName>
</protein>
<feature type="non-terminal residue" evidence="2">
    <location>
        <position position="60"/>
    </location>
</feature>
<dbReference type="PANTHER" id="PTHR42855">
    <property type="entry name" value="ABC TRANSPORTER ATP-BINDING SUBUNIT"/>
    <property type="match status" value="1"/>
</dbReference>
<accession>X1QEH3</accession>
<sequence length="60" mass="6691">MGIIGPNGTGKTTFLRIIIGKEKADEGEVKIGRNIKLGYYDQHLAELNPENSIMEEMRSI</sequence>
<dbReference type="PANTHER" id="PTHR42855:SF1">
    <property type="entry name" value="ABC TRANSPORTER DOMAIN-CONTAINING PROTEIN"/>
    <property type="match status" value="1"/>
</dbReference>
<organism evidence="2">
    <name type="scientific">marine sediment metagenome</name>
    <dbReference type="NCBI Taxonomy" id="412755"/>
    <lineage>
        <taxon>unclassified sequences</taxon>
        <taxon>metagenomes</taxon>
        <taxon>ecological metagenomes</taxon>
    </lineage>
</organism>
<dbReference type="Pfam" id="PF00005">
    <property type="entry name" value="ABC_tran"/>
    <property type="match status" value="1"/>
</dbReference>
<gene>
    <name evidence="2" type="ORF">S06H3_59454</name>
</gene>
<dbReference type="InterPro" id="IPR051309">
    <property type="entry name" value="ABCF_ATPase"/>
</dbReference>